<feature type="transmembrane region" description="Helical" evidence="1">
    <location>
        <begin position="48"/>
        <end position="69"/>
    </location>
</feature>
<gene>
    <name evidence="2" type="ORF">JK386_05800</name>
</gene>
<accession>A0A938Y3N6</accession>
<keyword evidence="3" id="KW-1185">Reference proteome</keyword>
<dbReference type="Proteomes" id="UP000663791">
    <property type="component" value="Unassembled WGS sequence"/>
</dbReference>
<evidence type="ECO:0000313" key="3">
    <source>
        <dbReference type="Proteomes" id="UP000663791"/>
    </source>
</evidence>
<feature type="transmembrane region" description="Helical" evidence="1">
    <location>
        <begin position="183"/>
        <end position="205"/>
    </location>
</feature>
<organism evidence="2 3">
    <name type="scientific">Nocardioides faecalis</name>
    <dbReference type="NCBI Taxonomy" id="2803858"/>
    <lineage>
        <taxon>Bacteria</taxon>
        <taxon>Bacillati</taxon>
        <taxon>Actinomycetota</taxon>
        <taxon>Actinomycetes</taxon>
        <taxon>Propionibacteriales</taxon>
        <taxon>Nocardioidaceae</taxon>
        <taxon>Nocardioides</taxon>
    </lineage>
</organism>
<dbReference type="RefSeq" id="WP_205290698.1">
    <property type="nucleotide sequence ID" value="NZ_CP074406.1"/>
</dbReference>
<dbReference type="EMBL" id="JAERTX010000004">
    <property type="protein sequence ID" value="MBM9459408.1"/>
    <property type="molecule type" value="Genomic_DNA"/>
</dbReference>
<proteinExistence type="predicted"/>
<keyword evidence="1" id="KW-1133">Transmembrane helix</keyword>
<evidence type="ECO:0000256" key="1">
    <source>
        <dbReference type="SAM" id="Phobius"/>
    </source>
</evidence>
<sequence>MQSEGGEEARKPQRFRAGGVTVGVLGLVVVAVVLVVGTVDDRGDFPAWAYPCGLAVAVVIWAVMIRPALVLGEDEMELRNVFHSRWIPYAEVVEVRVAQVTIVHTEDGRYVGSGFGRSRTAIRRDGKHVAGTTDGRPRAEKVSAGQLVEDLLQRRVRAAQEQQTLAAGADVDGTPTASRVRRVWSWPVLVLLAVSVAATVVLALVG</sequence>
<comment type="caution">
    <text evidence="2">The sequence shown here is derived from an EMBL/GenBank/DDBJ whole genome shotgun (WGS) entry which is preliminary data.</text>
</comment>
<evidence type="ECO:0000313" key="2">
    <source>
        <dbReference type="EMBL" id="MBM9459408.1"/>
    </source>
</evidence>
<keyword evidence="1" id="KW-0472">Membrane</keyword>
<dbReference type="AlphaFoldDB" id="A0A938Y3N6"/>
<feature type="transmembrane region" description="Helical" evidence="1">
    <location>
        <begin position="17"/>
        <end position="36"/>
    </location>
</feature>
<reference evidence="2" key="1">
    <citation type="submission" date="2021-01" db="EMBL/GenBank/DDBJ databases">
        <title>Novel species in genus Nocardioides.</title>
        <authorList>
            <person name="Zhang G."/>
        </authorList>
    </citation>
    <scope>NUCLEOTIDE SEQUENCE</scope>
    <source>
        <strain evidence="2">Zg-536</strain>
    </source>
</reference>
<name>A0A938Y3N6_9ACTN</name>
<evidence type="ECO:0008006" key="4">
    <source>
        <dbReference type="Google" id="ProtNLM"/>
    </source>
</evidence>
<protein>
    <recommendedName>
        <fullName evidence="4">PH domain-containing protein</fullName>
    </recommendedName>
</protein>
<keyword evidence="1" id="KW-0812">Transmembrane</keyword>